<keyword evidence="1" id="KW-0472">Membrane</keyword>
<organism evidence="2 3">
    <name type="scientific">Pseudomonas syringae pv. actinidiae ICMP 18807</name>
    <dbReference type="NCBI Taxonomy" id="1194404"/>
    <lineage>
        <taxon>Bacteria</taxon>
        <taxon>Pseudomonadati</taxon>
        <taxon>Pseudomonadota</taxon>
        <taxon>Gammaproteobacteria</taxon>
        <taxon>Pseudomonadales</taxon>
        <taxon>Pseudomonadaceae</taxon>
        <taxon>Pseudomonas</taxon>
        <taxon>Pseudomonas syringae</taxon>
    </lineage>
</organism>
<evidence type="ECO:0000313" key="2">
    <source>
        <dbReference type="EMBL" id="EPN36513.1"/>
    </source>
</evidence>
<evidence type="ECO:0000256" key="1">
    <source>
        <dbReference type="SAM" id="Phobius"/>
    </source>
</evidence>
<keyword evidence="1" id="KW-0812">Transmembrane</keyword>
<dbReference type="AlphaFoldDB" id="S6SZ10"/>
<dbReference type="PATRIC" id="fig|1194404.4.peg.6824"/>
<reference evidence="2 3" key="1">
    <citation type="journal article" date="2013" name="PLoS Pathog.">
        <title>Genomic analysis of the Kiwifruit pathogen Pseudomonas syringae pv. actinidiae provides insight into the origins of an emergent plant disease.</title>
        <authorList>
            <person name="McCann H.C."/>
            <person name="Rikkerink E.H."/>
            <person name="Bertels F."/>
            <person name="Fiers M."/>
            <person name="Lu A."/>
            <person name="Rees-George J."/>
            <person name="Andersen M.T."/>
            <person name="Gleave A.P."/>
            <person name="Haubold B."/>
            <person name="Wohlers M.W."/>
            <person name="Guttman D.S."/>
            <person name="Wang P.W."/>
            <person name="Straub C."/>
            <person name="Vanneste J.L."/>
            <person name="Rainey P.B."/>
            <person name="Templeton M.D."/>
        </authorList>
    </citation>
    <scope>NUCLEOTIDE SEQUENCE [LARGE SCALE GENOMIC DNA]</scope>
    <source>
        <strain evidence="2 3">ICMP 18807</strain>
    </source>
</reference>
<proteinExistence type="predicted"/>
<dbReference type="Proteomes" id="UP000015729">
    <property type="component" value="Unassembled WGS sequence"/>
</dbReference>
<accession>S6SZ10</accession>
<protein>
    <submittedName>
        <fullName evidence="2">Uncharacterized protein</fullName>
    </submittedName>
</protein>
<comment type="caution">
    <text evidence="2">The sequence shown here is derived from an EMBL/GenBank/DDBJ whole genome shotgun (WGS) entry which is preliminary data.</text>
</comment>
<keyword evidence="1" id="KW-1133">Transmembrane helix</keyword>
<dbReference type="EMBL" id="AOKG01002290">
    <property type="protein sequence ID" value="EPN36513.1"/>
    <property type="molecule type" value="Genomic_DNA"/>
</dbReference>
<sequence length="31" mass="3221">MNIKRTAKIAGVSLIALLLLVIVSVSLLLGT</sequence>
<feature type="transmembrane region" description="Helical" evidence="1">
    <location>
        <begin position="9"/>
        <end position="29"/>
    </location>
</feature>
<evidence type="ECO:0000313" key="3">
    <source>
        <dbReference type="Proteomes" id="UP000015729"/>
    </source>
</evidence>
<gene>
    <name evidence="2" type="ORF">A244_33166</name>
</gene>
<name>S6SZ10_PSESF</name>
<feature type="non-terminal residue" evidence="2">
    <location>
        <position position="31"/>
    </location>
</feature>